<evidence type="ECO:0000256" key="6">
    <source>
        <dbReference type="ARBA" id="ARBA00022630"/>
    </source>
</evidence>
<dbReference type="OrthoDB" id="9778595at2"/>
<feature type="chain" id="PRO_5017844674" description="FAD:protein FMN transferase" evidence="20">
    <location>
        <begin position="21"/>
        <end position="346"/>
    </location>
</feature>
<comment type="function">
    <text evidence="20">Flavin transferase that catalyzes the transfer of the FMN moiety of FAD and its covalent binding to the hydroxyl group of a threonine residue in a target flavoprotein.</text>
</comment>
<dbReference type="PANTHER" id="PTHR30040:SF2">
    <property type="entry name" value="FAD:PROTEIN FMN TRANSFERASE"/>
    <property type="match status" value="1"/>
</dbReference>
<dbReference type="Gene3D" id="3.10.520.10">
    <property type="entry name" value="ApbE-like domains"/>
    <property type="match status" value="1"/>
</dbReference>
<keyword evidence="8 18" id="KW-0479">Metal-binding</keyword>
<dbReference type="RefSeq" id="WP_123804179.1">
    <property type="nucleotide sequence ID" value="NZ_RPFL01000013.1"/>
</dbReference>
<feature type="binding site" evidence="19">
    <location>
        <position position="298"/>
    </location>
    <ligand>
        <name>Mg(2+)</name>
        <dbReference type="ChEBI" id="CHEBI:18420"/>
    </ligand>
</feature>
<evidence type="ECO:0000256" key="8">
    <source>
        <dbReference type="ARBA" id="ARBA00022723"/>
    </source>
</evidence>
<name>A0A3N4N0Z5_9NEIS</name>
<evidence type="ECO:0000256" key="19">
    <source>
        <dbReference type="PIRSR" id="PIRSR006268-2"/>
    </source>
</evidence>
<proteinExistence type="inferred from homology"/>
<keyword evidence="11 18" id="KW-0460">Magnesium</keyword>
<evidence type="ECO:0000256" key="15">
    <source>
        <dbReference type="ARBA" id="ARBA00031306"/>
    </source>
</evidence>
<dbReference type="FunFam" id="3.10.520.10:FF:000001">
    <property type="entry name" value="FAD:protein FMN transferase"/>
    <property type="match status" value="1"/>
</dbReference>
<feature type="binding site" evidence="19">
    <location>
        <position position="302"/>
    </location>
    <ligand>
        <name>Mg(2+)</name>
        <dbReference type="ChEBI" id="CHEBI:18420"/>
    </ligand>
</feature>
<evidence type="ECO:0000256" key="1">
    <source>
        <dbReference type="ARBA" id="ARBA00008282"/>
    </source>
</evidence>
<evidence type="ECO:0000313" key="21">
    <source>
        <dbReference type="EMBL" id="RPD87376.1"/>
    </source>
</evidence>
<reference evidence="21 22" key="1">
    <citation type="submission" date="2018-11" db="EMBL/GenBank/DDBJ databases">
        <title>Neisseria weixii sp. nov. isolated from the rectal contents of plateau pika (Ochotona cruzoniae).</title>
        <authorList>
            <person name="Zhang G."/>
        </authorList>
    </citation>
    <scope>NUCLEOTIDE SEQUENCE [LARGE SCALE GENOMIC DNA]</scope>
    <source>
        <strain evidence="21 22">10009</strain>
    </source>
</reference>
<keyword evidence="6 18" id="KW-0285">Flavoprotein</keyword>
<dbReference type="Proteomes" id="UP000272412">
    <property type="component" value="Unassembled WGS sequence"/>
</dbReference>
<gene>
    <name evidence="21" type="ORF">EGK74_05640</name>
</gene>
<keyword evidence="10 18" id="KW-0274">FAD</keyword>
<comment type="cofactor">
    <cofactor evidence="19">
        <name>Mg(2+)</name>
        <dbReference type="ChEBI" id="CHEBI:18420"/>
    </cofactor>
    <cofactor evidence="19">
        <name>Mn(2+)</name>
        <dbReference type="ChEBI" id="CHEBI:29035"/>
    </cofactor>
    <text evidence="19">Magnesium. Can also use manganese.</text>
</comment>
<keyword evidence="5 20" id="KW-0997">Cell inner membrane</keyword>
<dbReference type="EMBL" id="RPFL01000013">
    <property type="protein sequence ID" value="RPD87376.1"/>
    <property type="molecule type" value="Genomic_DNA"/>
</dbReference>
<evidence type="ECO:0000256" key="20">
    <source>
        <dbReference type="RuleBase" id="RU363002"/>
    </source>
</evidence>
<evidence type="ECO:0000256" key="2">
    <source>
        <dbReference type="ARBA" id="ARBA00011955"/>
    </source>
</evidence>
<keyword evidence="14 20" id="KW-0449">Lipoprotein</keyword>
<comment type="similarity">
    <text evidence="1 18 20">Belongs to the ApbE family.</text>
</comment>
<dbReference type="AlphaFoldDB" id="A0A3N4N0Z5"/>
<dbReference type="EC" id="2.7.1.180" evidence="2 18"/>
<organism evidence="21 22">
    <name type="scientific">Neisseria weixii</name>
    <dbReference type="NCBI Taxonomy" id="1853276"/>
    <lineage>
        <taxon>Bacteria</taxon>
        <taxon>Pseudomonadati</taxon>
        <taxon>Pseudomonadota</taxon>
        <taxon>Betaproteobacteria</taxon>
        <taxon>Neisseriales</taxon>
        <taxon>Neisseriaceae</taxon>
        <taxon>Neisseria</taxon>
    </lineage>
</organism>
<evidence type="ECO:0000256" key="12">
    <source>
        <dbReference type="ARBA" id="ARBA00023136"/>
    </source>
</evidence>
<feature type="binding site" evidence="19">
    <location>
        <position position="182"/>
    </location>
    <ligand>
        <name>Mg(2+)</name>
        <dbReference type="ChEBI" id="CHEBI:18420"/>
    </ligand>
</feature>
<comment type="subcellular location">
    <subcellularLocation>
        <location evidence="17 20">Cell inner membrane</location>
        <topology evidence="17 20">Lipid-anchor</topology>
        <orientation evidence="17 20">Periplasmic side</orientation>
    </subcellularLocation>
</comment>
<keyword evidence="9 20" id="KW-0732">Signal</keyword>
<evidence type="ECO:0000256" key="5">
    <source>
        <dbReference type="ARBA" id="ARBA00022519"/>
    </source>
</evidence>
<dbReference type="PANTHER" id="PTHR30040">
    <property type="entry name" value="THIAMINE BIOSYNTHESIS LIPOPROTEIN APBE"/>
    <property type="match status" value="1"/>
</dbReference>
<sequence length="346" mass="37542">MPMLKSLYLLFFGTMLFLLAACGKQAQTVTLQGETMGTTYTVKYLSDSLDLPKPEIMQAQIDNVLQEVNRQMSTYQADSEISQFNQLRETYRPLKISQDFADVTAEAIRLNQMTQGALDVTVGPLVNLWGFGPDKEITYSPGKAEIDQAAQAVGIDKVVLANDGESATLAKTQAGVYLDLSSIAKGFGVDKVAQHIEKSGIRNYLVEIGGELHGKGRNASGEAWRVGIEQPNMIQGSGTQIIVPLDNQSLATSGDYRNFHLDANGNRLSHIINPQTRAPIRHKLASISVIADNATTADGLSTGLFVLGEEKALALAEQHGLAVFLIIYDGNGYKTEMSSAFKKLLN</sequence>
<protein>
    <recommendedName>
        <fullName evidence="3 18">FAD:protein FMN transferase</fullName>
        <ecNumber evidence="2 18">2.7.1.180</ecNumber>
    </recommendedName>
    <alternativeName>
        <fullName evidence="15 18">Flavin transferase</fullName>
    </alternativeName>
</protein>
<evidence type="ECO:0000256" key="17">
    <source>
        <dbReference type="ARBA" id="ARBA00060485"/>
    </source>
</evidence>
<evidence type="ECO:0000313" key="22">
    <source>
        <dbReference type="Proteomes" id="UP000272412"/>
    </source>
</evidence>
<comment type="caution">
    <text evidence="21">The sequence shown here is derived from an EMBL/GenBank/DDBJ whole genome shotgun (WGS) entry which is preliminary data.</text>
</comment>
<evidence type="ECO:0000256" key="9">
    <source>
        <dbReference type="ARBA" id="ARBA00022729"/>
    </source>
</evidence>
<feature type="signal peptide" evidence="20">
    <location>
        <begin position="1"/>
        <end position="20"/>
    </location>
</feature>
<keyword evidence="4" id="KW-1003">Cell membrane</keyword>
<evidence type="ECO:0000256" key="16">
    <source>
        <dbReference type="ARBA" id="ARBA00048540"/>
    </source>
</evidence>
<dbReference type="SUPFAM" id="SSF143631">
    <property type="entry name" value="ApbE-like"/>
    <property type="match status" value="1"/>
</dbReference>
<dbReference type="GO" id="GO:0005886">
    <property type="term" value="C:plasma membrane"/>
    <property type="evidence" value="ECO:0007669"/>
    <property type="project" value="UniProtKB-SubCell"/>
</dbReference>
<keyword evidence="13" id="KW-0564">Palmitate</keyword>
<comment type="catalytic activity">
    <reaction evidence="16 18 20">
        <text>L-threonyl-[protein] + FAD = FMN-L-threonyl-[protein] + AMP + H(+)</text>
        <dbReference type="Rhea" id="RHEA:36847"/>
        <dbReference type="Rhea" id="RHEA-COMP:11060"/>
        <dbReference type="Rhea" id="RHEA-COMP:11061"/>
        <dbReference type="ChEBI" id="CHEBI:15378"/>
        <dbReference type="ChEBI" id="CHEBI:30013"/>
        <dbReference type="ChEBI" id="CHEBI:57692"/>
        <dbReference type="ChEBI" id="CHEBI:74257"/>
        <dbReference type="ChEBI" id="CHEBI:456215"/>
        <dbReference type="EC" id="2.7.1.180"/>
    </reaction>
</comment>
<evidence type="ECO:0000256" key="11">
    <source>
        <dbReference type="ARBA" id="ARBA00022842"/>
    </source>
</evidence>
<keyword evidence="7 18" id="KW-0808">Transferase</keyword>
<keyword evidence="12" id="KW-0472">Membrane</keyword>
<dbReference type="InterPro" id="IPR003374">
    <property type="entry name" value="ApbE-like_sf"/>
</dbReference>
<accession>A0A3N4N0Z5</accession>
<evidence type="ECO:0000256" key="10">
    <source>
        <dbReference type="ARBA" id="ARBA00022827"/>
    </source>
</evidence>
<evidence type="ECO:0000256" key="13">
    <source>
        <dbReference type="ARBA" id="ARBA00023139"/>
    </source>
</evidence>
<dbReference type="GO" id="GO:0046872">
    <property type="term" value="F:metal ion binding"/>
    <property type="evidence" value="ECO:0007669"/>
    <property type="project" value="UniProtKB-UniRule"/>
</dbReference>
<dbReference type="InterPro" id="IPR024932">
    <property type="entry name" value="ApbE"/>
</dbReference>
<evidence type="ECO:0000256" key="14">
    <source>
        <dbReference type="ARBA" id="ARBA00023288"/>
    </source>
</evidence>
<dbReference type="PIRSF" id="PIRSF006268">
    <property type="entry name" value="ApbE"/>
    <property type="match status" value="1"/>
</dbReference>
<dbReference type="Pfam" id="PF02424">
    <property type="entry name" value="ApbE"/>
    <property type="match status" value="1"/>
</dbReference>
<dbReference type="GO" id="GO:0016740">
    <property type="term" value="F:transferase activity"/>
    <property type="evidence" value="ECO:0007669"/>
    <property type="project" value="UniProtKB-UniRule"/>
</dbReference>
<keyword evidence="22" id="KW-1185">Reference proteome</keyword>
<evidence type="ECO:0000256" key="18">
    <source>
        <dbReference type="PIRNR" id="PIRNR006268"/>
    </source>
</evidence>
<evidence type="ECO:0000256" key="4">
    <source>
        <dbReference type="ARBA" id="ARBA00022475"/>
    </source>
</evidence>
<evidence type="ECO:0000256" key="3">
    <source>
        <dbReference type="ARBA" id="ARBA00016337"/>
    </source>
</evidence>
<dbReference type="PROSITE" id="PS51257">
    <property type="entry name" value="PROKAR_LIPOPROTEIN"/>
    <property type="match status" value="1"/>
</dbReference>
<evidence type="ECO:0000256" key="7">
    <source>
        <dbReference type="ARBA" id="ARBA00022679"/>
    </source>
</evidence>